<sequence>MKNESILMILYVVHIQHQNIKLKDYDYDVTDNLQYNVLHNIDDNNIDDYELDIPANISPFLLHHETPTARERRLQAVEMLRRRSTIHMKYDTCRVFPPGYVNSTSLSFLDRVNDNLYNHNHNNNITDNANTTTNNNNLYESDNENICKMKMNHTTDDPIRRPYSAPKYQVRMQANLQKDSTAITAQ</sequence>
<organism evidence="1 2">
    <name type="scientific">Schistosoma mekongi</name>
    <name type="common">Parasitic worm</name>
    <dbReference type="NCBI Taxonomy" id="38744"/>
    <lineage>
        <taxon>Eukaryota</taxon>
        <taxon>Metazoa</taxon>
        <taxon>Spiralia</taxon>
        <taxon>Lophotrochozoa</taxon>
        <taxon>Platyhelminthes</taxon>
        <taxon>Trematoda</taxon>
        <taxon>Digenea</taxon>
        <taxon>Strigeidida</taxon>
        <taxon>Schistosomatoidea</taxon>
        <taxon>Schistosomatidae</taxon>
        <taxon>Schistosoma</taxon>
    </lineage>
</organism>
<accession>A0AAE1Z8C9</accession>
<dbReference type="AlphaFoldDB" id="A0AAE1Z8C9"/>
<reference evidence="1" key="2">
    <citation type="journal article" date="2023" name="Infect Dis Poverty">
        <title>Chromosome-scale genome of the human blood fluke Schistosoma mekongi and its implications for public health.</title>
        <authorList>
            <person name="Zhou M."/>
            <person name="Xu L."/>
            <person name="Xu D."/>
            <person name="Chen W."/>
            <person name="Khan J."/>
            <person name="Hu Y."/>
            <person name="Huang H."/>
            <person name="Wei H."/>
            <person name="Zhang Y."/>
            <person name="Chusongsang P."/>
            <person name="Tanasarnprasert K."/>
            <person name="Hu X."/>
            <person name="Limpanont Y."/>
            <person name="Lv Z."/>
        </authorList>
    </citation>
    <scope>NUCLEOTIDE SEQUENCE</scope>
    <source>
        <strain evidence="1">LV_2022a</strain>
    </source>
</reference>
<name>A0AAE1Z8C9_SCHME</name>
<gene>
    <name evidence="1" type="ORF">MN116_007951</name>
</gene>
<evidence type="ECO:0000313" key="1">
    <source>
        <dbReference type="EMBL" id="KAK4468779.1"/>
    </source>
</evidence>
<reference evidence="1" key="1">
    <citation type="submission" date="2022-04" db="EMBL/GenBank/DDBJ databases">
        <authorList>
            <person name="Xu L."/>
            <person name="Lv Z."/>
        </authorList>
    </citation>
    <scope>NUCLEOTIDE SEQUENCE</scope>
    <source>
        <strain evidence="1">LV_2022a</strain>
    </source>
</reference>
<keyword evidence="2" id="KW-1185">Reference proteome</keyword>
<proteinExistence type="predicted"/>
<comment type="caution">
    <text evidence="1">The sequence shown here is derived from an EMBL/GenBank/DDBJ whole genome shotgun (WGS) entry which is preliminary data.</text>
</comment>
<evidence type="ECO:0000313" key="2">
    <source>
        <dbReference type="Proteomes" id="UP001292079"/>
    </source>
</evidence>
<protein>
    <submittedName>
        <fullName evidence="1">Uncharacterized protein</fullName>
    </submittedName>
</protein>
<dbReference type="Proteomes" id="UP001292079">
    <property type="component" value="Unassembled WGS sequence"/>
</dbReference>
<dbReference type="EMBL" id="JALJAT010000006">
    <property type="protein sequence ID" value="KAK4468779.1"/>
    <property type="molecule type" value="Genomic_DNA"/>
</dbReference>